<keyword evidence="1" id="KW-0732">Signal</keyword>
<dbReference type="Gene3D" id="2.130.10.130">
    <property type="entry name" value="Integrin alpha, N-terminal"/>
    <property type="match status" value="1"/>
</dbReference>
<dbReference type="InterPro" id="IPR001480">
    <property type="entry name" value="Bulb-type_lectin_dom"/>
</dbReference>
<dbReference type="InterPro" id="IPR028994">
    <property type="entry name" value="Integrin_alpha_N"/>
</dbReference>
<dbReference type="Pfam" id="PF13517">
    <property type="entry name" value="FG-GAP_3"/>
    <property type="match status" value="1"/>
</dbReference>
<feature type="domain" description="Bulb-type lectin" evidence="3">
    <location>
        <begin position="970"/>
        <end position="1077"/>
    </location>
</feature>
<dbReference type="SUPFAM" id="SSF69318">
    <property type="entry name" value="Integrin alpha N-terminal domain"/>
    <property type="match status" value="2"/>
</dbReference>
<dbReference type="Gene3D" id="2.90.10.10">
    <property type="entry name" value="Bulb-type lectin domain"/>
    <property type="match status" value="2"/>
</dbReference>
<organism evidence="4">
    <name type="scientific">Streptomyces sp. R33</name>
    <dbReference type="NCBI Taxonomy" id="3238629"/>
    <lineage>
        <taxon>Bacteria</taxon>
        <taxon>Bacillati</taxon>
        <taxon>Actinomycetota</taxon>
        <taxon>Actinomycetes</taxon>
        <taxon>Kitasatosporales</taxon>
        <taxon>Streptomycetaceae</taxon>
        <taxon>Streptomyces</taxon>
    </lineage>
</organism>
<dbReference type="InterPro" id="IPR013517">
    <property type="entry name" value="FG-GAP"/>
</dbReference>
<evidence type="ECO:0000256" key="1">
    <source>
        <dbReference type="ARBA" id="ARBA00022729"/>
    </source>
</evidence>
<gene>
    <name evidence="4" type="ORF">AB5J51_10840</name>
</gene>
<dbReference type="GO" id="GO:0005975">
    <property type="term" value="P:carbohydrate metabolic process"/>
    <property type="evidence" value="ECO:0007669"/>
    <property type="project" value="UniProtKB-ARBA"/>
</dbReference>
<dbReference type="Gene3D" id="2.60.40.10">
    <property type="entry name" value="Immunoglobulins"/>
    <property type="match status" value="1"/>
</dbReference>
<dbReference type="PROSITE" id="PS50927">
    <property type="entry name" value="BULB_LECTIN"/>
    <property type="match status" value="1"/>
</dbReference>
<accession>A0AB39XZT4</accession>
<dbReference type="EMBL" id="CP165727">
    <property type="protein sequence ID" value="XDV63394.1"/>
    <property type="molecule type" value="Genomic_DNA"/>
</dbReference>
<sequence>MAVIQPPTTAVAATDPVAEGSMSPADFALAKAKETGQPYELTSARTETSDTWALPTGKWTVKRYGTTVRVRRAGAWVATDPTLQFATDGTVAPKASAVSIAFSGGGTGPLLTGVRDGRTLSLTWPKALPKPTLAGNVATYANVLPDVDLQLKADVEGFSELLVVKTAEAAKHPDLATLKFKLDTVGLNVSSNATTGLLSAVNPAGQTVFTASAPMMWDSTTTGAAAPQAKTAVSAASAAADGSEPAAPADAFVAPSGAKDAQMPTTVAGGNLEIKPDQALLTGAATKYPVFIDPSVAWGERQNWAWAYRSWPKNSYWNTKQDVRVGYESETNGLSRSFFQLDTANLKGAQVTKSTFRIKETWSWSCTPTPVELWSTGPISSATTWNSQPGKGTKLATVSAAKGRPDCGAGNLEFDATAAAKESASKGWSSVTLGLYASNESDQYQWKRFDPKTITLETEYNNPPRTPADPGTSPWVPCVEGGKIGNTTIGLYSTISDPDSGNLRAEYQVFKAGQSAPVATQTIPANNGKVATWNVPDASLPDGDYTWKVRATDQDNATSAWSQTCKFSVDRTRPAKAPKISSTVFPDGRSGWPATTGKARTPGSFTLSANGVKDATWYGYYTDWDPELKSNTVAPGASVDVQLTPPGAGPHYVYAFSQDAAGNRSDTTAYLFYATRSVAKDTSGDLNGDGNRDIWSNDSFGNLMTYAGQGNGKFTAATRAGKNFNGARIDTLGDWDGNGYNDLVSLEQAAGMTAKKLFAYANNGQGGADNPVEMTVACPVKNPGAGCDYGPDWNGDDHWYNAEQVIAPGDLNGDETPDLLVKQGKQLWAYYGSVFGTLDGNGEPVLVGNTDWDKYTVVAPGDLNGDKVPDLLLRDNATGDILRTYGKKSKDPTYIVDFATWGTQTRTKIGSGVTQAAFPQIGSAGDVSGDGVADLWARQADNTVLGWNGVASGGTLTAFSANYQIDSVPGAKIPAGTTLASGEEFASGNSKLVMRADGNLVLTTKDNKQIWSTNTGGHNGALARMQNDGNFVVYAADGTTALWSSKTATPYSYAVLHPRGVLVIYNASGQSLWTSGSQSRPDYNSDGFTDVVARDAQGDAWVYKGTGGTGTSTLGGRYFIGNGFWRDYWTHLYTADLNNDGRSDIVGRTKEGDLYLFPGTGSETNAFAGRYLIGVGWNGYDLGFGDVNLDGRTDVFARDGNADLWVYPGAGGTGTSTLSARTFIGNGFWPGGWETLRYADMNGDSKIDIVGRTDQGDVYLFPNSTGADGKISFGARTFEGNGWWVGGWNPYPTDLNSDGAPEHVGVLNNGELYDFLPNQGRVLVGNGWNGYDILL</sequence>
<name>A0AB39XZT4_9ACTN</name>
<evidence type="ECO:0000256" key="2">
    <source>
        <dbReference type="SAM" id="MobiDB-lite"/>
    </source>
</evidence>
<feature type="region of interest" description="Disordered" evidence="2">
    <location>
        <begin position="579"/>
        <end position="598"/>
    </location>
</feature>
<dbReference type="InterPro" id="IPR013783">
    <property type="entry name" value="Ig-like_fold"/>
</dbReference>
<evidence type="ECO:0000313" key="4">
    <source>
        <dbReference type="EMBL" id="XDV63394.1"/>
    </source>
</evidence>
<dbReference type="SMART" id="SM00108">
    <property type="entry name" value="B_lectin"/>
    <property type="match status" value="1"/>
</dbReference>
<proteinExistence type="predicted"/>
<dbReference type="PANTHER" id="PTHR46580:SF4">
    <property type="entry name" value="ATP_GTP-BINDING PROTEIN"/>
    <property type="match status" value="1"/>
</dbReference>
<protein>
    <submittedName>
        <fullName evidence="4">FG-GAP-like repeat-containing protein</fullName>
    </submittedName>
</protein>
<dbReference type="PANTHER" id="PTHR46580">
    <property type="entry name" value="SENSOR KINASE-RELATED"/>
    <property type="match status" value="1"/>
</dbReference>
<reference evidence="4" key="1">
    <citation type="submission" date="2024-08" db="EMBL/GenBank/DDBJ databases">
        <authorList>
            <person name="Yu S.T."/>
        </authorList>
    </citation>
    <scope>NUCLEOTIDE SEQUENCE</scope>
    <source>
        <strain evidence="4">R33</strain>
    </source>
</reference>
<evidence type="ECO:0000259" key="3">
    <source>
        <dbReference type="PROSITE" id="PS50927"/>
    </source>
</evidence>
<dbReference type="InterPro" id="IPR036426">
    <property type="entry name" value="Bulb-type_lectin_dom_sf"/>
</dbReference>